<dbReference type="PRINTS" id="PR00385">
    <property type="entry name" value="P450"/>
</dbReference>
<gene>
    <name evidence="6" type="ORF">AQI70_14585</name>
</gene>
<accession>A0A117PCE7</accession>
<reference evidence="6 7" key="1">
    <citation type="submission" date="2015-10" db="EMBL/GenBank/DDBJ databases">
        <title>Draft genome sequence of Streptomyces curacoi DSM 40107, type strain for the species Streptomyces curacoi.</title>
        <authorList>
            <person name="Ruckert C."/>
            <person name="Winkler A."/>
            <person name="Kalinowski J."/>
            <person name="Kampfer P."/>
            <person name="Glaeser S."/>
        </authorList>
    </citation>
    <scope>NUCLEOTIDE SEQUENCE [LARGE SCALE GENOMIC DNA]</scope>
    <source>
        <strain evidence="6 7">DSM 40107</strain>
    </source>
</reference>
<keyword evidence="3 4" id="KW-0408">Iron</keyword>
<dbReference type="PANTHER" id="PTHR24305:SF166">
    <property type="entry name" value="CYTOCHROME P450 12A4, MITOCHONDRIAL-RELATED"/>
    <property type="match status" value="1"/>
</dbReference>
<keyword evidence="4" id="KW-0503">Monooxygenase</keyword>
<dbReference type="SUPFAM" id="SSF48264">
    <property type="entry name" value="Cytochrome P450"/>
    <property type="match status" value="1"/>
</dbReference>
<dbReference type="OrthoDB" id="4746309at2"/>
<dbReference type="PROSITE" id="PS51257">
    <property type="entry name" value="PROKAR_LIPOPROTEIN"/>
    <property type="match status" value="1"/>
</dbReference>
<dbReference type="AlphaFoldDB" id="A0A117PCE7"/>
<dbReference type="EMBL" id="LMWJ01000008">
    <property type="protein sequence ID" value="KUM77154.1"/>
    <property type="molecule type" value="Genomic_DNA"/>
</dbReference>
<keyword evidence="4" id="KW-0560">Oxidoreductase</keyword>
<dbReference type="PANTHER" id="PTHR24305">
    <property type="entry name" value="CYTOCHROME P450"/>
    <property type="match status" value="1"/>
</dbReference>
<organism evidence="6 7">
    <name type="scientific">Streptomyces curacoi</name>
    <dbReference type="NCBI Taxonomy" id="146536"/>
    <lineage>
        <taxon>Bacteria</taxon>
        <taxon>Bacillati</taxon>
        <taxon>Actinomycetota</taxon>
        <taxon>Actinomycetes</taxon>
        <taxon>Kitasatosporales</taxon>
        <taxon>Streptomycetaceae</taxon>
        <taxon>Streptomyces</taxon>
    </lineage>
</organism>
<evidence type="ECO:0000256" key="3">
    <source>
        <dbReference type="PIRSR" id="PIRSR602401-1"/>
    </source>
</evidence>
<comment type="similarity">
    <text evidence="2 4">Belongs to the cytochrome P450 family.</text>
</comment>
<dbReference type="Proteomes" id="UP000054024">
    <property type="component" value="Unassembled WGS sequence"/>
</dbReference>
<feature type="binding site" description="axial binding residue" evidence="3">
    <location>
        <position position="406"/>
    </location>
    <ligand>
        <name>heme</name>
        <dbReference type="ChEBI" id="CHEBI:30413"/>
    </ligand>
    <ligandPart>
        <name>Fe</name>
        <dbReference type="ChEBI" id="CHEBI:18248"/>
    </ligandPart>
</feature>
<dbReference type="InterPro" id="IPR002401">
    <property type="entry name" value="Cyt_P450_E_grp-I"/>
</dbReference>
<dbReference type="GO" id="GO:0016705">
    <property type="term" value="F:oxidoreductase activity, acting on paired donors, with incorporation or reduction of molecular oxygen"/>
    <property type="evidence" value="ECO:0007669"/>
    <property type="project" value="InterPro"/>
</dbReference>
<protein>
    <recommendedName>
        <fullName evidence="8">Cytochrome P450</fullName>
    </recommendedName>
</protein>
<dbReference type="InterPro" id="IPR017972">
    <property type="entry name" value="Cyt_P450_CS"/>
</dbReference>
<feature type="compositionally biased region" description="Pro residues" evidence="5">
    <location>
        <begin position="17"/>
        <end position="35"/>
    </location>
</feature>
<dbReference type="InterPro" id="IPR036396">
    <property type="entry name" value="Cyt_P450_sf"/>
</dbReference>
<dbReference type="InterPro" id="IPR050121">
    <property type="entry name" value="Cytochrome_P450_monoxygenase"/>
</dbReference>
<dbReference type="RefSeq" id="WP_062148882.1">
    <property type="nucleotide sequence ID" value="NZ_KQ947987.1"/>
</dbReference>
<comment type="caution">
    <text evidence="6">The sequence shown here is derived from an EMBL/GenBank/DDBJ whole genome shotgun (WGS) entry which is preliminary data.</text>
</comment>
<evidence type="ECO:0008006" key="8">
    <source>
        <dbReference type="Google" id="ProtNLM"/>
    </source>
</evidence>
<evidence type="ECO:0000313" key="6">
    <source>
        <dbReference type="EMBL" id="KUM77154.1"/>
    </source>
</evidence>
<name>A0A117PCE7_9ACTN</name>
<feature type="region of interest" description="Disordered" evidence="5">
    <location>
        <begin position="449"/>
        <end position="469"/>
    </location>
</feature>
<keyword evidence="3 4" id="KW-0349">Heme</keyword>
<sequence>MNWKAIPLVSGAAACPAHPPGRPAGPGPGPGPGDEPPGRHLRELRTAPLDLLRRAAHEGTHGLARLDAGPGACLVVNDPAAIDVVLADRDAVFFKPKMELWKRVLGENVLTSEGPDWASSRRRSVRITGARYVRRAARIVAGAADERLRHWTGTDPLDIHEEMRSLTLAATLRQLCGTDADFDLRAFSHHLRTVMECIHALESAPAAPAEHDDVRREFSRAATELRTSVLNLVAHHPGGRDDLIGLLTDAPGEPLTVRQVCDEVLAHLIAGHESTATSLAWALLLLAGDPAVTERVRTEIDTAVGDRAPEDADLARMPLLRAVFLEALRLYPPAWTIMRATGRPSVVGGVRIPAGAVLLVSPYGVQRSERWFEGPDEFRPERWLGGGRNGDPKYTFFPFGGGRRSCPGRQLALVTGGVVLTRVLQGFSLAPVGDPLRAAVDIILRPRPGTRLRATPRQPEPAGHRKESR</sequence>
<dbReference type="Pfam" id="PF00067">
    <property type="entry name" value="p450"/>
    <property type="match status" value="1"/>
</dbReference>
<evidence type="ECO:0000256" key="2">
    <source>
        <dbReference type="ARBA" id="ARBA00010617"/>
    </source>
</evidence>
<dbReference type="STRING" id="146536.AQI70_14585"/>
<proteinExistence type="inferred from homology"/>
<evidence type="ECO:0000256" key="4">
    <source>
        <dbReference type="RuleBase" id="RU000461"/>
    </source>
</evidence>
<dbReference type="InterPro" id="IPR001128">
    <property type="entry name" value="Cyt_P450"/>
</dbReference>
<evidence type="ECO:0000256" key="1">
    <source>
        <dbReference type="ARBA" id="ARBA00001971"/>
    </source>
</evidence>
<keyword evidence="3 4" id="KW-0479">Metal-binding</keyword>
<dbReference type="GO" id="GO:0005506">
    <property type="term" value="F:iron ion binding"/>
    <property type="evidence" value="ECO:0007669"/>
    <property type="project" value="InterPro"/>
</dbReference>
<dbReference type="Gene3D" id="1.10.630.10">
    <property type="entry name" value="Cytochrome P450"/>
    <property type="match status" value="1"/>
</dbReference>
<dbReference type="SMR" id="A0A117PCE7"/>
<dbReference type="PROSITE" id="PS00086">
    <property type="entry name" value="CYTOCHROME_P450"/>
    <property type="match status" value="1"/>
</dbReference>
<comment type="cofactor">
    <cofactor evidence="1 3">
        <name>heme</name>
        <dbReference type="ChEBI" id="CHEBI:30413"/>
    </cofactor>
</comment>
<evidence type="ECO:0000256" key="5">
    <source>
        <dbReference type="SAM" id="MobiDB-lite"/>
    </source>
</evidence>
<dbReference type="GO" id="GO:0004497">
    <property type="term" value="F:monooxygenase activity"/>
    <property type="evidence" value="ECO:0007669"/>
    <property type="project" value="UniProtKB-KW"/>
</dbReference>
<evidence type="ECO:0000313" key="7">
    <source>
        <dbReference type="Proteomes" id="UP000054024"/>
    </source>
</evidence>
<dbReference type="GO" id="GO:0020037">
    <property type="term" value="F:heme binding"/>
    <property type="evidence" value="ECO:0007669"/>
    <property type="project" value="InterPro"/>
</dbReference>
<keyword evidence="7" id="KW-1185">Reference proteome</keyword>
<dbReference type="PRINTS" id="PR00463">
    <property type="entry name" value="EP450I"/>
</dbReference>
<feature type="region of interest" description="Disordered" evidence="5">
    <location>
        <begin position="16"/>
        <end position="39"/>
    </location>
</feature>